<comment type="caution">
    <text evidence="1">The sequence shown here is derived from an EMBL/GenBank/DDBJ whole genome shotgun (WGS) entry which is preliminary data.</text>
</comment>
<accession>A0AAJ0FZI2</accession>
<sequence length="308" mass="35429">MATTSPQQTSAAIAPRHPLRMHPRFETLKQSAYEWYAGWKGDSFIAQGGGDSDIVMTGLLAAYICPDGSFDKVRAMVIYCAFLSAFDREVDGAEDLKRASHLCSTFMGIIDGKDPEDKRFSPLTSLWCRNDWTHDQRQAFRRGARRYIENVEILVEAELYQKALSFEDYIAIRQCDVGFDHLFSLILYACGHDHFWERYESFSSAYEYLGKYIGVSSDLKLFKGGRQQKKSHMNAVEILHTSNGCSYNEAMDLVAQKAVLYEQKLEDELTLLEREFPEIVARFKYAISGTMYWMDYVRQSRYLQMSGN</sequence>
<gene>
    <name evidence="1" type="ORF">QQS21_007399</name>
</gene>
<dbReference type="InterPro" id="IPR008949">
    <property type="entry name" value="Isoprenoid_synthase_dom_sf"/>
</dbReference>
<dbReference type="SUPFAM" id="SSF48576">
    <property type="entry name" value="Terpenoid synthases"/>
    <property type="match status" value="1"/>
</dbReference>
<reference evidence="1" key="1">
    <citation type="submission" date="2023-06" db="EMBL/GenBank/DDBJ databases">
        <title>Conoideocrella luteorostrata (Hypocreales: Clavicipitaceae), a potential biocontrol fungus for elongate hemlock scale in United States Christmas tree production areas.</title>
        <authorList>
            <person name="Barrett H."/>
            <person name="Lovett B."/>
            <person name="Macias A.M."/>
            <person name="Stajich J.E."/>
            <person name="Kasson M.T."/>
        </authorList>
    </citation>
    <scope>NUCLEOTIDE SEQUENCE</scope>
    <source>
        <strain evidence="1">ARSEF 14590</strain>
    </source>
</reference>
<dbReference type="Gene3D" id="1.10.600.10">
    <property type="entry name" value="Farnesyl Diphosphate Synthase"/>
    <property type="match status" value="1"/>
</dbReference>
<proteinExistence type="predicted"/>
<protein>
    <recommendedName>
        <fullName evidence="3">Terpenoid synthase</fullName>
    </recommendedName>
</protein>
<evidence type="ECO:0000313" key="2">
    <source>
        <dbReference type="Proteomes" id="UP001251528"/>
    </source>
</evidence>
<dbReference type="AlphaFoldDB" id="A0AAJ0FZI2"/>
<keyword evidence="2" id="KW-1185">Reference proteome</keyword>
<evidence type="ECO:0000313" key="1">
    <source>
        <dbReference type="EMBL" id="KAK2594900.1"/>
    </source>
</evidence>
<dbReference type="Proteomes" id="UP001251528">
    <property type="component" value="Unassembled WGS sequence"/>
</dbReference>
<evidence type="ECO:0008006" key="3">
    <source>
        <dbReference type="Google" id="ProtNLM"/>
    </source>
</evidence>
<dbReference type="EMBL" id="JASWJB010000151">
    <property type="protein sequence ID" value="KAK2594900.1"/>
    <property type="molecule type" value="Genomic_DNA"/>
</dbReference>
<dbReference type="Pfam" id="PF19086">
    <property type="entry name" value="Terpene_syn_C_2"/>
    <property type="match status" value="1"/>
</dbReference>
<organism evidence="1 2">
    <name type="scientific">Conoideocrella luteorostrata</name>
    <dbReference type="NCBI Taxonomy" id="1105319"/>
    <lineage>
        <taxon>Eukaryota</taxon>
        <taxon>Fungi</taxon>
        <taxon>Dikarya</taxon>
        <taxon>Ascomycota</taxon>
        <taxon>Pezizomycotina</taxon>
        <taxon>Sordariomycetes</taxon>
        <taxon>Hypocreomycetidae</taxon>
        <taxon>Hypocreales</taxon>
        <taxon>Clavicipitaceae</taxon>
        <taxon>Conoideocrella</taxon>
    </lineage>
</organism>
<name>A0AAJ0FZI2_9HYPO</name>